<dbReference type="CDD" id="cd00086">
    <property type="entry name" value="homeodomain"/>
    <property type="match status" value="1"/>
</dbReference>
<dbReference type="SMART" id="SM00389">
    <property type="entry name" value="HOX"/>
    <property type="match status" value="1"/>
</dbReference>
<dbReference type="Gene3D" id="1.10.10.60">
    <property type="entry name" value="Homeodomain-like"/>
    <property type="match status" value="1"/>
</dbReference>
<dbReference type="VEuPathDB" id="VectorBase:SCAU001678"/>
<feature type="compositionally biased region" description="Low complexity" evidence="4">
    <location>
        <begin position="79"/>
        <end position="90"/>
    </location>
</feature>
<keyword evidence="2 3" id="KW-0539">Nucleus</keyword>
<keyword evidence="7" id="KW-1185">Reference proteome</keyword>
<accession>A0A1I8NSP8</accession>
<sequence>MATTMPPEMSSTATNPPNVTLPPSRVTTDPLTTALQASRSRFMITDILSAQQTNHQISTPHLAGQQHQTALQHYIAQQHQLLQQRQQQQLSTHNGSPPSTSPPPPPPASLQHLPPPSTAPPIAASPHFPPHHTLTHSPMSALMGFSSAAGGHNGFSAAAAAAHYAAIQRNERERERLRDLDDISYRTPPSTQCLDPDDRSRSPQPLFLRGDNRDLNGQHIGTNIGGNNGSHAMVGGGGDSSISGDQASTIDDSDSDSGAKDDDGHSIKSSDNLMGLSKKQRKARTAFTDHQLQTLEKSFERQKYLSVQDRMELANKLELSDCQVKTWYQNRR</sequence>
<feature type="region of interest" description="Disordered" evidence="4">
    <location>
        <begin position="79"/>
        <end position="135"/>
    </location>
</feature>
<dbReference type="OrthoDB" id="6159439at2759"/>
<feature type="region of interest" description="Disordered" evidence="4">
    <location>
        <begin position="1"/>
        <end position="28"/>
    </location>
</feature>
<keyword evidence="2 3" id="KW-0238">DNA-binding</keyword>
<reference evidence="6" key="1">
    <citation type="submission" date="2020-05" db="UniProtKB">
        <authorList>
            <consortium name="EnsemblMetazoa"/>
        </authorList>
    </citation>
    <scope>IDENTIFICATION</scope>
    <source>
        <strain evidence="6">USDA</strain>
    </source>
</reference>
<dbReference type="EnsemblMetazoa" id="SCAU001678-RA">
    <property type="protein sequence ID" value="SCAU001678-PA"/>
    <property type="gene ID" value="SCAU001678"/>
</dbReference>
<feature type="region of interest" description="Disordered" evidence="4">
    <location>
        <begin position="173"/>
        <end position="284"/>
    </location>
</feature>
<evidence type="ECO:0000256" key="2">
    <source>
        <dbReference type="PROSITE-ProRule" id="PRU00108"/>
    </source>
</evidence>
<feature type="compositionally biased region" description="Polar residues" evidence="4">
    <location>
        <begin position="1"/>
        <end position="18"/>
    </location>
</feature>
<feature type="compositionally biased region" description="Basic and acidic residues" evidence="4">
    <location>
        <begin position="257"/>
        <end position="268"/>
    </location>
</feature>
<organism evidence="6 7">
    <name type="scientific">Stomoxys calcitrans</name>
    <name type="common">Stable fly</name>
    <name type="synonym">Conops calcitrans</name>
    <dbReference type="NCBI Taxonomy" id="35570"/>
    <lineage>
        <taxon>Eukaryota</taxon>
        <taxon>Metazoa</taxon>
        <taxon>Ecdysozoa</taxon>
        <taxon>Arthropoda</taxon>
        <taxon>Hexapoda</taxon>
        <taxon>Insecta</taxon>
        <taxon>Pterygota</taxon>
        <taxon>Neoptera</taxon>
        <taxon>Endopterygota</taxon>
        <taxon>Diptera</taxon>
        <taxon>Brachycera</taxon>
        <taxon>Muscomorpha</taxon>
        <taxon>Muscoidea</taxon>
        <taxon>Muscidae</taxon>
        <taxon>Stomoxys</taxon>
    </lineage>
</organism>
<keyword evidence="2 3" id="KW-0371">Homeobox</keyword>
<dbReference type="AlphaFoldDB" id="A0A1I8NSP8"/>
<dbReference type="PANTHER" id="PTHR24333:SF5">
    <property type="entry name" value="VENT HOMEOBOX"/>
    <property type="match status" value="1"/>
</dbReference>
<feature type="compositionally biased region" description="Basic and acidic residues" evidence="4">
    <location>
        <begin position="173"/>
        <end position="184"/>
    </location>
</feature>
<dbReference type="Proteomes" id="UP000095300">
    <property type="component" value="Unassembled WGS sequence"/>
</dbReference>
<dbReference type="SUPFAM" id="SSF46689">
    <property type="entry name" value="Homeodomain-like"/>
    <property type="match status" value="1"/>
</dbReference>
<feature type="compositionally biased region" description="Pro residues" evidence="4">
    <location>
        <begin position="99"/>
        <end position="119"/>
    </location>
</feature>
<dbReference type="InterPro" id="IPR001356">
    <property type="entry name" value="HD"/>
</dbReference>
<evidence type="ECO:0000256" key="1">
    <source>
        <dbReference type="ARBA" id="ARBA00004123"/>
    </source>
</evidence>
<feature type="domain" description="Homeobox" evidence="5">
    <location>
        <begin position="278"/>
        <end position="332"/>
    </location>
</feature>
<evidence type="ECO:0000313" key="6">
    <source>
        <dbReference type="EnsemblMetazoa" id="SCAU001678-PA"/>
    </source>
</evidence>
<dbReference type="InterPro" id="IPR050848">
    <property type="entry name" value="Homeobox_TF"/>
</dbReference>
<evidence type="ECO:0000256" key="4">
    <source>
        <dbReference type="SAM" id="MobiDB-lite"/>
    </source>
</evidence>
<proteinExistence type="predicted"/>
<dbReference type="GO" id="GO:0005634">
    <property type="term" value="C:nucleus"/>
    <property type="evidence" value="ECO:0007669"/>
    <property type="project" value="UniProtKB-SubCell"/>
</dbReference>
<dbReference type="Pfam" id="PF00046">
    <property type="entry name" value="Homeodomain"/>
    <property type="match status" value="1"/>
</dbReference>
<dbReference type="PANTHER" id="PTHR24333">
    <property type="entry name" value="HOMEO BOX HB9 LIKE A-RELATED"/>
    <property type="match status" value="1"/>
</dbReference>
<feature type="compositionally biased region" description="Gly residues" evidence="4">
    <location>
        <begin position="223"/>
        <end position="239"/>
    </location>
</feature>
<evidence type="ECO:0000313" key="7">
    <source>
        <dbReference type="Proteomes" id="UP000095300"/>
    </source>
</evidence>
<dbReference type="InterPro" id="IPR009057">
    <property type="entry name" value="Homeodomain-like_sf"/>
</dbReference>
<name>A0A1I8NSP8_STOCA</name>
<evidence type="ECO:0000259" key="5">
    <source>
        <dbReference type="PROSITE" id="PS50071"/>
    </source>
</evidence>
<evidence type="ECO:0000256" key="3">
    <source>
        <dbReference type="RuleBase" id="RU000682"/>
    </source>
</evidence>
<dbReference type="PROSITE" id="PS50071">
    <property type="entry name" value="HOMEOBOX_2"/>
    <property type="match status" value="1"/>
</dbReference>
<protein>
    <recommendedName>
        <fullName evidence="5">Homeobox domain-containing protein</fullName>
    </recommendedName>
</protein>
<gene>
    <name evidence="6" type="primary">106093929</name>
</gene>
<dbReference type="GO" id="GO:0003677">
    <property type="term" value="F:DNA binding"/>
    <property type="evidence" value="ECO:0007669"/>
    <property type="project" value="UniProtKB-UniRule"/>
</dbReference>
<comment type="subcellular location">
    <subcellularLocation>
        <location evidence="1 2 3">Nucleus</location>
    </subcellularLocation>
</comment>